<accession>A0AAE1JN13</accession>
<feature type="signal peptide" evidence="2">
    <location>
        <begin position="1"/>
        <end position="27"/>
    </location>
</feature>
<reference evidence="3" key="1">
    <citation type="submission" date="2023-10" db="EMBL/GenBank/DDBJ databases">
        <title>Chromosome-level genome of the transformable northern wattle, Acacia crassicarpa.</title>
        <authorList>
            <person name="Massaro I."/>
            <person name="Sinha N.R."/>
            <person name="Poethig S."/>
            <person name="Leichty A.R."/>
        </authorList>
    </citation>
    <scope>NUCLEOTIDE SEQUENCE</scope>
    <source>
        <strain evidence="3">Acra3RX</strain>
        <tissue evidence="3">Leaf</tissue>
    </source>
</reference>
<comment type="caution">
    <text evidence="3">The sequence shown here is derived from an EMBL/GenBank/DDBJ whole genome shotgun (WGS) entry which is preliminary data.</text>
</comment>
<protein>
    <recommendedName>
        <fullName evidence="5">Transmembrane protein</fullName>
    </recommendedName>
</protein>
<keyword evidence="4" id="KW-1185">Reference proteome</keyword>
<dbReference type="AlphaFoldDB" id="A0AAE1JN13"/>
<evidence type="ECO:0000313" key="3">
    <source>
        <dbReference type="EMBL" id="KAK4271831.1"/>
    </source>
</evidence>
<feature type="chain" id="PRO_5041972384" description="Transmembrane protein" evidence="2">
    <location>
        <begin position="28"/>
        <end position="130"/>
    </location>
</feature>
<organism evidence="3 4">
    <name type="scientific">Acacia crassicarpa</name>
    <name type="common">northern wattle</name>
    <dbReference type="NCBI Taxonomy" id="499986"/>
    <lineage>
        <taxon>Eukaryota</taxon>
        <taxon>Viridiplantae</taxon>
        <taxon>Streptophyta</taxon>
        <taxon>Embryophyta</taxon>
        <taxon>Tracheophyta</taxon>
        <taxon>Spermatophyta</taxon>
        <taxon>Magnoliopsida</taxon>
        <taxon>eudicotyledons</taxon>
        <taxon>Gunneridae</taxon>
        <taxon>Pentapetalae</taxon>
        <taxon>rosids</taxon>
        <taxon>fabids</taxon>
        <taxon>Fabales</taxon>
        <taxon>Fabaceae</taxon>
        <taxon>Caesalpinioideae</taxon>
        <taxon>mimosoid clade</taxon>
        <taxon>Acacieae</taxon>
        <taxon>Acacia</taxon>
    </lineage>
</organism>
<feature type="region of interest" description="Disordered" evidence="1">
    <location>
        <begin position="33"/>
        <end position="52"/>
    </location>
</feature>
<evidence type="ECO:0000313" key="4">
    <source>
        <dbReference type="Proteomes" id="UP001293593"/>
    </source>
</evidence>
<dbReference type="EMBL" id="JAWXYG010000005">
    <property type="protein sequence ID" value="KAK4271831.1"/>
    <property type="molecule type" value="Genomic_DNA"/>
</dbReference>
<evidence type="ECO:0000256" key="2">
    <source>
        <dbReference type="SAM" id="SignalP"/>
    </source>
</evidence>
<proteinExistence type="predicted"/>
<name>A0AAE1JN13_9FABA</name>
<feature type="compositionally biased region" description="Polar residues" evidence="1">
    <location>
        <begin position="34"/>
        <end position="52"/>
    </location>
</feature>
<sequence length="130" mass="14940">MGGVNQTLKCLCTTLLIFLFIFLLSSSYSVSSSPQQIQDQNDPSSSVPINPTTHHYQVFDLKNNDDPIFQERFKKKHRKKKKATKKNLMKPRSFSVMLPKGYVPPSRSSPCHNQYPTSMSFHCHLNDHQN</sequence>
<evidence type="ECO:0000256" key="1">
    <source>
        <dbReference type="SAM" id="MobiDB-lite"/>
    </source>
</evidence>
<gene>
    <name evidence="3" type="ORF">QN277_020464</name>
</gene>
<evidence type="ECO:0008006" key="5">
    <source>
        <dbReference type="Google" id="ProtNLM"/>
    </source>
</evidence>
<keyword evidence="2" id="KW-0732">Signal</keyword>
<dbReference type="Proteomes" id="UP001293593">
    <property type="component" value="Unassembled WGS sequence"/>
</dbReference>